<feature type="domain" description="RING-CH-type" evidence="6">
    <location>
        <begin position="19"/>
        <end position="80"/>
    </location>
</feature>
<dbReference type="SMART" id="SM00744">
    <property type="entry name" value="RINGv"/>
    <property type="match status" value="1"/>
</dbReference>
<keyword evidence="3" id="KW-0862">Zinc</keyword>
<protein>
    <recommendedName>
        <fullName evidence="6">RING-CH-type domain-containing protein</fullName>
    </recommendedName>
</protein>
<evidence type="ECO:0000256" key="5">
    <source>
        <dbReference type="SAM" id="Phobius"/>
    </source>
</evidence>
<feature type="transmembrane region" description="Helical" evidence="5">
    <location>
        <begin position="149"/>
        <end position="168"/>
    </location>
</feature>
<dbReference type="InterPro" id="IPR011016">
    <property type="entry name" value="Znf_RING-CH"/>
</dbReference>
<keyword evidence="5" id="KW-0812">Transmembrane</keyword>
<feature type="region of interest" description="Disordered" evidence="4">
    <location>
        <begin position="1"/>
        <end position="22"/>
    </location>
</feature>
<keyword evidence="8" id="KW-1185">Reference proteome</keyword>
<keyword evidence="5" id="KW-0472">Membrane</keyword>
<dbReference type="GO" id="GO:0005789">
    <property type="term" value="C:endoplasmic reticulum membrane"/>
    <property type="evidence" value="ECO:0007669"/>
    <property type="project" value="TreeGrafter"/>
</dbReference>
<sequence>MDAADVSDEAMISAEEDPREDEEEEECRICRLPAEPARPLRHPCACRGSIRFVHDDCQLQWIAARQKRRCEVCHHDISIKLLYAADTPSRLPIYEFLVGLPDKLRDLLLPLLFVVFAVCVVPEFFIHLANRWAWRLVLAESFGQVHYLLSIRLSTASLLALLATLVAVEHWTELFDVAPFARWVDHLETQLLDFEGFDGLQVLALYAIEAFLMVVICDLCLACILGFLPFSLGRIILWCISCSDFCNGNEVNSYTSRVSILLTGYGFIISAGIIYVVLNTFGQYLRGKRLTIAVFIRRLAGILLAGVVAFISFANFCLKFLTAAMYPMLFGWWLDIWASKIVGATMSERFKLLFASPFASTAPHWLVGHTFSYLHTILFIVIHKILRPGVAIPSHYNFDEPFYKLYFKKRILVSITIVPVVIFTPIQIADQLAPGLFPLDITYFGHPAKGLSFWQAPRNYADSICRVLLLRFLIEKTDILMYVGCLVKKVTRHSFATSVVLAWLTVAMFNSAMLIFPILIGRALLFAITWMPLAGGLKSNAYQLLLPCLEIHLPI</sequence>
<dbReference type="InterPro" id="IPR013083">
    <property type="entry name" value="Znf_RING/FYVE/PHD"/>
</dbReference>
<keyword evidence="5" id="KW-1133">Transmembrane helix</keyword>
<feature type="transmembrane region" description="Helical" evidence="5">
    <location>
        <begin position="411"/>
        <end position="429"/>
    </location>
</feature>
<accession>A0AAD8X6E8</accession>
<dbReference type="Pfam" id="PF12906">
    <property type="entry name" value="RINGv"/>
    <property type="match status" value="1"/>
</dbReference>
<comment type="caution">
    <text evidence="7">The sequence shown here is derived from an EMBL/GenBank/DDBJ whole genome shotgun (WGS) entry which is preliminary data.</text>
</comment>
<feature type="transmembrane region" description="Helical" evidence="5">
    <location>
        <begin position="258"/>
        <end position="278"/>
    </location>
</feature>
<evidence type="ECO:0000313" key="8">
    <source>
        <dbReference type="Proteomes" id="UP001231189"/>
    </source>
</evidence>
<reference evidence="7" key="1">
    <citation type="submission" date="2023-07" db="EMBL/GenBank/DDBJ databases">
        <title>A chromosome-level genome assembly of Lolium multiflorum.</title>
        <authorList>
            <person name="Chen Y."/>
            <person name="Copetti D."/>
            <person name="Kolliker R."/>
            <person name="Studer B."/>
        </authorList>
    </citation>
    <scope>NUCLEOTIDE SEQUENCE</scope>
    <source>
        <strain evidence="7">02402/16</strain>
        <tissue evidence="7">Leaf</tissue>
    </source>
</reference>
<feature type="transmembrane region" description="Helical" evidence="5">
    <location>
        <begin position="107"/>
        <end position="129"/>
    </location>
</feature>
<evidence type="ECO:0000313" key="7">
    <source>
        <dbReference type="EMBL" id="KAK1698386.1"/>
    </source>
</evidence>
<evidence type="ECO:0000256" key="4">
    <source>
        <dbReference type="SAM" id="MobiDB-lite"/>
    </source>
</evidence>
<dbReference type="Gene3D" id="3.30.40.10">
    <property type="entry name" value="Zinc/RING finger domain, C3HC4 (zinc finger)"/>
    <property type="match status" value="1"/>
</dbReference>
<evidence type="ECO:0000259" key="6">
    <source>
        <dbReference type="PROSITE" id="PS51292"/>
    </source>
</evidence>
<dbReference type="GO" id="GO:0036503">
    <property type="term" value="P:ERAD pathway"/>
    <property type="evidence" value="ECO:0007669"/>
    <property type="project" value="TreeGrafter"/>
</dbReference>
<gene>
    <name evidence="7" type="ORF">QYE76_015083</name>
</gene>
<dbReference type="PANTHER" id="PTHR13145">
    <property type="entry name" value="SSM4 PROTEIN"/>
    <property type="match status" value="1"/>
</dbReference>
<feature type="transmembrane region" description="Helical" evidence="5">
    <location>
        <begin position="500"/>
        <end position="528"/>
    </location>
</feature>
<dbReference type="PANTHER" id="PTHR13145:SF1">
    <property type="entry name" value="RING-CH-TYPE DOMAIN-CONTAINING PROTEIN"/>
    <property type="match status" value="1"/>
</dbReference>
<dbReference type="GO" id="GO:0008270">
    <property type="term" value="F:zinc ion binding"/>
    <property type="evidence" value="ECO:0007669"/>
    <property type="project" value="UniProtKB-KW"/>
</dbReference>
<dbReference type="CDD" id="cd16702">
    <property type="entry name" value="RING_CH-C4HC3_MARCH6"/>
    <property type="match status" value="1"/>
</dbReference>
<feature type="transmembrane region" description="Helical" evidence="5">
    <location>
        <begin position="203"/>
        <end position="228"/>
    </location>
</feature>
<dbReference type="SUPFAM" id="SSF57850">
    <property type="entry name" value="RING/U-box"/>
    <property type="match status" value="1"/>
</dbReference>
<dbReference type="EMBL" id="JAUUTY010000001">
    <property type="protein sequence ID" value="KAK1698386.1"/>
    <property type="molecule type" value="Genomic_DNA"/>
</dbReference>
<evidence type="ECO:0000256" key="3">
    <source>
        <dbReference type="ARBA" id="ARBA00022833"/>
    </source>
</evidence>
<name>A0AAD8X6E8_LOLMU</name>
<dbReference type="Proteomes" id="UP001231189">
    <property type="component" value="Unassembled WGS sequence"/>
</dbReference>
<dbReference type="AlphaFoldDB" id="A0AAD8X6E8"/>
<evidence type="ECO:0000256" key="2">
    <source>
        <dbReference type="ARBA" id="ARBA00022771"/>
    </source>
</evidence>
<proteinExistence type="predicted"/>
<feature type="transmembrane region" description="Helical" evidence="5">
    <location>
        <begin position="290"/>
        <end position="314"/>
    </location>
</feature>
<evidence type="ECO:0000256" key="1">
    <source>
        <dbReference type="ARBA" id="ARBA00022723"/>
    </source>
</evidence>
<keyword evidence="2" id="KW-0863">Zinc-finger</keyword>
<organism evidence="7 8">
    <name type="scientific">Lolium multiflorum</name>
    <name type="common">Italian ryegrass</name>
    <name type="synonym">Lolium perenne subsp. multiflorum</name>
    <dbReference type="NCBI Taxonomy" id="4521"/>
    <lineage>
        <taxon>Eukaryota</taxon>
        <taxon>Viridiplantae</taxon>
        <taxon>Streptophyta</taxon>
        <taxon>Embryophyta</taxon>
        <taxon>Tracheophyta</taxon>
        <taxon>Spermatophyta</taxon>
        <taxon>Magnoliopsida</taxon>
        <taxon>Liliopsida</taxon>
        <taxon>Poales</taxon>
        <taxon>Poaceae</taxon>
        <taxon>BOP clade</taxon>
        <taxon>Pooideae</taxon>
        <taxon>Poodae</taxon>
        <taxon>Poeae</taxon>
        <taxon>Poeae Chloroplast Group 2 (Poeae type)</taxon>
        <taxon>Loliodinae</taxon>
        <taxon>Loliinae</taxon>
        <taxon>Lolium</taxon>
    </lineage>
</organism>
<dbReference type="PROSITE" id="PS51292">
    <property type="entry name" value="ZF_RING_CH"/>
    <property type="match status" value="1"/>
</dbReference>
<keyword evidence="1" id="KW-0479">Metal-binding</keyword>